<name>A0A7Y5AQV8_9GAMM</name>
<evidence type="ECO:0000313" key="3">
    <source>
        <dbReference type="EMBL" id="NRQ42335.1"/>
    </source>
</evidence>
<proteinExistence type="predicted"/>
<dbReference type="EMBL" id="JABSOD010000005">
    <property type="protein sequence ID" value="NRQ42335.1"/>
    <property type="molecule type" value="Genomic_DNA"/>
</dbReference>
<accession>A0A7Y5AQV8</accession>
<keyword evidence="2" id="KW-0732">Signal</keyword>
<dbReference type="Proteomes" id="UP000523161">
    <property type="component" value="Unassembled WGS sequence"/>
</dbReference>
<feature type="region of interest" description="Disordered" evidence="1">
    <location>
        <begin position="324"/>
        <end position="343"/>
    </location>
</feature>
<protein>
    <submittedName>
        <fullName evidence="3">Uncharacterized protein</fullName>
    </submittedName>
</protein>
<feature type="region of interest" description="Disordered" evidence="1">
    <location>
        <begin position="149"/>
        <end position="172"/>
    </location>
</feature>
<sequence length="343" mass="37956">MLFIRYLILVTSFLSALAVKAEEIVDIVNTHSYTLYNKATTVVREFNIAPQPGFANLTIASATFWSDSPFVICSMRVYHPGGGLLQRVSCQGQGNDTRILSPSVDASSGLRVEVALQYFDSELPANVTKNYSFSSRFRFSDTVDTGEVIEPEEPEEPVEPTPPAFLSDYQSKNSSMGPSSYATQSFMFRRDEAYPALVGFKLTSSYTATVVTCTLQVIGYKTVDGIRVGESLLSDNCSNRNRKLYLIKTPDNPTDFEQVNVTVRFHNRHVRNSAFPLSTFELIKGAIDDTDADGLPAWYEEYFNLSDNDYNDAFIDSDGDGYSNIDEYSGGSDPTDAASIPAM</sequence>
<feature type="signal peptide" evidence="2">
    <location>
        <begin position="1"/>
        <end position="21"/>
    </location>
</feature>
<dbReference type="AlphaFoldDB" id="A0A7Y5AQV8"/>
<keyword evidence="4" id="KW-1185">Reference proteome</keyword>
<feature type="compositionally biased region" description="Acidic residues" evidence="1">
    <location>
        <begin position="149"/>
        <end position="158"/>
    </location>
</feature>
<gene>
    <name evidence="3" type="ORF">HRH59_07090</name>
</gene>
<evidence type="ECO:0000256" key="2">
    <source>
        <dbReference type="SAM" id="SignalP"/>
    </source>
</evidence>
<dbReference type="RefSeq" id="WP_173500572.1">
    <property type="nucleotide sequence ID" value="NZ_JABSOD010000005.1"/>
</dbReference>
<comment type="caution">
    <text evidence="3">The sequence shown here is derived from an EMBL/GenBank/DDBJ whole genome shotgun (WGS) entry which is preliminary data.</text>
</comment>
<reference evidence="3 4" key="1">
    <citation type="submission" date="2020-06" db="EMBL/GenBank/DDBJ databases">
        <title>Rheinheimera sp. nov., a marine bacterium isolated from coastal.</title>
        <authorList>
            <person name="Yu Q."/>
            <person name="Qi Y."/>
            <person name="Pu J."/>
        </authorList>
    </citation>
    <scope>NUCLEOTIDE SEQUENCE [LARGE SCALE GENOMIC DNA]</scope>
    <source>
        <strain evidence="3 4">YQF-2</strain>
    </source>
</reference>
<organism evidence="3 4">
    <name type="scientific">Rheinheimera lutimaris</name>
    <dbReference type="NCBI Taxonomy" id="2740584"/>
    <lineage>
        <taxon>Bacteria</taxon>
        <taxon>Pseudomonadati</taxon>
        <taxon>Pseudomonadota</taxon>
        <taxon>Gammaproteobacteria</taxon>
        <taxon>Chromatiales</taxon>
        <taxon>Chromatiaceae</taxon>
        <taxon>Rheinheimera</taxon>
    </lineage>
</organism>
<evidence type="ECO:0000313" key="4">
    <source>
        <dbReference type="Proteomes" id="UP000523161"/>
    </source>
</evidence>
<feature type="chain" id="PRO_5031097438" evidence="2">
    <location>
        <begin position="22"/>
        <end position="343"/>
    </location>
</feature>
<evidence type="ECO:0000256" key="1">
    <source>
        <dbReference type="SAM" id="MobiDB-lite"/>
    </source>
</evidence>